<evidence type="ECO:0000313" key="4">
    <source>
        <dbReference type="Proteomes" id="UP000290572"/>
    </source>
</evidence>
<dbReference type="Proteomes" id="UP000290572">
    <property type="component" value="Unassembled WGS sequence"/>
</dbReference>
<dbReference type="GO" id="GO:0005634">
    <property type="term" value="C:nucleus"/>
    <property type="evidence" value="ECO:0007669"/>
    <property type="project" value="TreeGrafter"/>
</dbReference>
<dbReference type="PANTHER" id="PTHR46169">
    <property type="entry name" value="DNA REPLICATION-RELATED ELEMENT FACTOR, ISOFORM A"/>
    <property type="match status" value="1"/>
</dbReference>
<evidence type="ECO:0000259" key="2">
    <source>
        <dbReference type="Pfam" id="PF05699"/>
    </source>
</evidence>
<dbReference type="Pfam" id="PF05699">
    <property type="entry name" value="Dimer_Tnp_hAT"/>
    <property type="match status" value="1"/>
</dbReference>
<dbReference type="InterPro" id="IPR052717">
    <property type="entry name" value="Vacuolar_transposase_reg"/>
</dbReference>
<dbReference type="EMBL" id="QBIY01009214">
    <property type="protein sequence ID" value="RXN36113.1"/>
    <property type="molecule type" value="Genomic_DNA"/>
</dbReference>
<dbReference type="PANTHER" id="PTHR46169:SF29">
    <property type="entry name" value="DNA REPLICATION-RELATED ELEMENT FACTOR, ISOFORM A"/>
    <property type="match status" value="1"/>
</dbReference>
<accession>A0A498NVT4</accession>
<proteinExistence type="predicted"/>
<dbReference type="SUPFAM" id="SSF140996">
    <property type="entry name" value="Hermes dimerisation domain"/>
    <property type="match status" value="1"/>
</dbReference>
<feature type="region of interest" description="Disordered" evidence="1">
    <location>
        <begin position="232"/>
        <end position="278"/>
    </location>
</feature>
<dbReference type="InterPro" id="IPR012337">
    <property type="entry name" value="RNaseH-like_sf"/>
</dbReference>
<dbReference type="InterPro" id="IPR008906">
    <property type="entry name" value="HATC_C_dom"/>
</dbReference>
<gene>
    <name evidence="3" type="ORF">ROHU_003246</name>
</gene>
<evidence type="ECO:0000256" key="1">
    <source>
        <dbReference type="SAM" id="MobiDB-lite"/>
    </source>
</evidence>
<name>A0A498NVT4_LABRO</name>
<dbReference type="SUPFAM" id="SSF53098">
    <property type="entry name" value="Ribonuclease H-like"/>
    <property type="match status" value="1"/>
</dbReference>
<dbReference type="GO" id="GO:0046983">
    <property type="term" value="F:protein dimerization activity"/>
    <property type="evidence" value="ECO:0007669"/>
    <property type="project" value="InterPro"/>
</dbReference>
<keyword evidence="4" id="KW-1185">Reference proteome</keyword>
<organism evidence="3 4">
    <name type="scientific">Labeo rohita</name>
    <name type="common">Indian major carp</name>
    <name type="synonym">Cyprinus rohita</name>
    <dbReference type="NCBI Taxonomy" id="84645"/>
    <lineage>
        <taxon>Eukaryota</taxon>
        <taxon>Metazoa</taxon>
        <taxon>Chordata</taxon>
        <taxon>Craniata</taxon>
        <taxon>Vertebrata</taxon>
        <taxon>Euteleostomi</taxon>
        <taxon>Actinopterygii</taxon>
        <taxon>Neopterygii</taxon>
        <taxon>Teleostei</taxon>
        <taxon>Ostariophysi</taxon>
        <taxon>Cypriniformes</taxon>
        <taxon>Cyprinidae</taxon>
        <taxon>Labeoninae</taxon>
        <taxon>Labeonini</taxon>
        <taxon>Labeo</taxon>
    </lineage>
</organism>
<evidence type="ECO:0000313" key="3">
    <source>
        <dbReference type="EMBL" id="RXN36113.1"/>
    </source>
</evidence>
<dbReference type="AlphaFoldDB" id="A0A498NVT4"/>
<dbReference type="GO" id="GO:0006357">
    <property type="term" value="P:regulation of transcription by RNA polymerase II"/>
    <property type="evidence" value="ECO:0007669"/>
    <property type="project" value="TreeGrafter"/>
</dbReference>
<reference evidence="3 4" key="1">
    <citation type="submission" date="2018-03" db="EMBL/GenBank/DDBJ databases">
        <title>Draft genome sequence of Rohu Carp (Labeo rohita).</title>
        <authorList>
            <person name="Das P."/>
            <person name="Kushwaha B."/>
            <person name="Joshi C.G."/>
            <person name="Kumar D."/>
            <person name="Nagpure N.S."/>
            <person name="Sahoo L."/>
            <person name="Das S.P."/>
            <person name="Bit A."/>
            <person name="Patnaik S."/>
            <person name="Meher P.K."/>
            <person name="Jayasankar P."/>
            <person name="Koringa P.G."/>
            <person name="Patel N.V."/>
            <person name="Hinsu A.T."/>
            <person name="Kumar R."/>
            <person name="Pandey M."/>
            <person name="Agarwal S."/>
            <person name="Srivastava S."/>
            <person name="Singh M."/>
            <person name="Iquebal M.A."/>
            <person name="Jaiswal S."/>
            <person name="Angadi U.B."/>
            <person name="Kumar N."/>
            <person name="Raza M."/>
            <person name="Shah T.M."/>
            <person name="Rai A."/>
            <person name="Jena J.K."/>
        </authorList>
    </citation>
    <scope>NUCLEOTIDE SEQUENCE [LARGE SCALE GENOMIC DNA]</scope>
    <source>
        <strain evidence="3">DASCIFA01</strain>
        <tissue evidence="3">Testis</tissue>
    </source>
</reference>
<protein>
    <submittedName>
        <fullName evidence="3">Zinc finger BED domain-containing 1-like protein</fullName>
    </submittedName>
</protein>
<comment type="caution">
    <text evidence="3">The sequence shown here is derived from an EMBL/GenBank/DDBJ whole genome shotgun (WGS) entry which is preliminary data.</text>
</comment>
<feature type="domain" description="HAT C-terminal dimerisation" evidence="2">
    <location>
        <begin position="289"/>
        <end position="367"/>
    </location>
</feature>
<sequence length="369" mass="42825">MPVEKVEECHRKVTAYVVKRLHPFSDVESPTFRDMIHSINPKYTPPTRDYLANQLIPTCDSVDCKDPYHLCVDEEVLDGKDCSAREARSPQLARLSDEDFRKAEDFINLMRVLYTSTLCVSTEKNPTCGQILPILKKLEMHFTVVEGDTVFVSNLKKQVWANLSKRYQSEDIRNFLEVATALDPRFKQNMDCDDDSVGVWDRIKRQMMTDSEHKQSTEDDCGEGSDVRTMWSEKRHDNDEVEEEDENQQPPRKHPRKSPLEELFADDDAEKRSSQRRTMSIQDHAEKEMQMYKETPPTFTSDDPPAWWWNQCMTYPLMSNIAFSYLCVQASSTPSERVFSTAGDTICAERSRIQPEKADMLIFLNKNCF</sequence>